<dbReference type="InterPro" id="IPR011270">
    <property type="entry name" value="Pur_Nuc_Pase_Ino/Guo-sp"/>
</dbReference>
<dbReference type="Pfam" id="PF01048">
    <property type="entry name" value="PNP_UDP_1"/>
    <property type="match status" value="1"/>
</dbReference>
<evidence type="ECO:0000256" key="5">
    <source>
        <dbReference type="ARBA" id="ARBA00022679"/>
    </source>
</evidence>
<organism evidence="8 9">
    <name type="scientific">Thermoflavifilum aggregans</name>
    <dbReference type="NCBI Taxonomy" id="454188"/>
    <lineage>
        <taxon>Bacteria</taxon>
        <taxon>Pseudomonadati</taxon>
        <taxon>Bacteroidota</taxon>
        <taxon>Chitinophagia</taxon>
        <taxon>Chitinophagales</taxon>
        <taxon>Chitinophagaceae</taxon>
        <taxon>Thermoflavifilum</taxon>
    </lineage>
</organism>
<dbReference type="UniPathway" id="UPA00606"/>
<accession>A0A2M9CV44</accession>
<dbReference type="SUPFAM" id="SSF53167">
    <property type="entry name" value="Purine and uridine phosphorylases"/>
    <property type="match status" value="1"/>
</dbReference>
<comment type="similarity">
    <text evidence="2 6">Belongs to the PNP/MTAP phosphorylase family.</text>
</comment>
<comment type="pathway">
    <text evidence="1 6">Purine metabolism; purine nucleoside salvage.</text>
</comment>
<dbReference type="FunFam" id="3.40.50.1580:FF:000010">
    <property type="entry name" value="Purine nucleoside phosphorylase"/>
    <property type="match status" value="1"/>
</dbReference>
<dbReference type="RefSeq" id="WP_245860680.1">
    <property type="nucleotide sequence ID" value="NZ_PGFG01000001.1"/>
</dbReference>
<dbReference type="PANTHER" id="PTHR11904:SF9">
    <property type="entry name" value="PURINE NUCLEOSIDE PHOSPHORYLASE-RELATED"/>
    <property type="match status" value="1"/>
</dbReference>
<gene>
    <name evidence="8" type="ORF">BXY57_1376</name>
</gene>
<reference evidence="8 9" key="1">
    <citation type="submission" date="2017-11" db="EMBL/GenBank/DDBJ databases">
        <title>Genomic Encyclopedia of Archaeal and Bacterial Type Strains, Phase II (KMG-II): From Individual Species to Whole Genera.</title>
        <authorList>
            <person name="Goeker M."/>
        </authorList>
    </citation>
    <scope>NUCLEOTIDE SEQUENCE [LARGE SCALE GENOMIC DNA]</scope>
    <source>
        <strain evidence="8 9">DSM 27268</strain>
    </source>
</reference>
<dbReference type="GO" id="GO:0004731">
    <property type="term" value="F:purine-nucleoside phosphorylase activity"/>
    <property type="evidence" value="ECO:0007669"/>
    <property type="project" value="UniProtKB-EC"/>
</dbReference>
<proteinExistence type="inferred from homology"/>
<comment type="function">
    <text evidence="6">The purine nucleoside phosphorylases catalyze the phosphorolytic breakdown of the N-glycosidic bond in the beta-(deoxy)ribonucleoside molecules, with the formation of the corresponding free purine bases and pentose-1-phosphate.</text>
</comment>
<dbReference type="PANTHER" id="PTHR11904">
    <property type="entry name" value="METHYLTHIOADENOSINE/PURINE NUCLEOSIDE PHOSPHORYLASE"/>
    <property type="match status" value="1"/>
</dbReference>
<evidence type="ECO:0000256" key="6">
    <source>
        <dbReference type="PIRNR" id="PIRNR000477"/>
    </source>
</evidence>
<keyword evidence="5 6" id="KW-0808">Transferase</keyword>
<dbReference type="InterPro" id="IPR035994">
    <property type="entry name" value="Nucleoside_phosphorylase_sf"/>
</dbReference>
<comment type="caution">
    <text evidence="8">The sequence shown here is derived from an EMBL/GenBank/DDBJ whole genome shotgun (WGS) entry which is preliminary data.</text>
</comment>
<dbReference type="GO" id="GO:0005737">
    <property type="term" value="C:cytoplasm"/>
    <property type="evidence" value="ECO:0007669"/>
    <property type="project" value="TreeGrafter"/>
</dbReference>
<dbReference type="NCBIfam" id="TIGR01697">
    <property type="entry name" value="PNPH-PUNA-XAPA"/>
    <property type="match status" value="1"/>
</dbReference>
<dbReference type="EMBL" id="PGFG01000001">
    <property type="protein sequence ID" value="PJJ75787.1"/>
    <property type="molecule type" value="Genomic_DNA"/>
</dbReference>
<protein>
    <recommendedName>
        <fullName evidence="6">Purine nucleoside phosphorylase</fullName>
        <ecNumber evidence="6">2.4.2.1</ecNumber>
    </recommendedName>
    <alternativeName>
        <fullName evidence="6">Inosine-guanosine phosphorylase</fullName>
    </alternativeName>
</protein>
<evidence type="ECO:0000256" key="3">
    <source>
        <dbReference type="ARBA" id="ARBA00022553"/>
    </source>
</evidence>
<dbReference type="AlphaFoldDB" id="A0A2M9CV44"/>
<evidence type="ECO:0000259" key="7">
    <source>
        <dbReference type="Pfam" id="PF01048"/>
    </source>
</evidence>
<feature type="domain" description="Nucleoside phosphorylase" evidence="7">
    <location>
        <begin position="33"/>
        <end position="278"/>
    </location>
</feature>
<dbReference type="Proteomes" id="UP000230000">
    <property type="component" value="Unassembled WGS sequence"/>
</dbReference>
<dbReference type="EC" id="2.4.2.1" evidence="6"/>
<dbReference type="Gene3D" id="3.40.50.1580">
    <property type="entry name" value="Nucleoside phosphorylase domain"/>
    <property type="match status" value="1"/>
</dbReference>
<name>A0A2M9CV44_9BACT</name>
<evidence type="ECO:0000313" key="9">
    <source>
        <dbReference type="Proteomes" id="UP000230000"/>
    </source>
</evidence>
<evidence type="ECO:0000256" key="2">
    <source>
        <dbReference type="ARBA" id="ARBA00006751"/>
    </source>
</evidence>
<dbReference type="InterPro" id="IPR000845">
    <property type="entry name" value="Nucleoside_phosphorylase_d"/>
</dbReference>
<dbReference type="NCBIfam" id="TIGR01700">
    <property type="entry name" value="PNPH"/>
    <property type="match status" value="1"/>
</dbReference>
<evidence type="ECO:0000256" key="1">
    <source>
        <dbReference type="ARBA" id="ARBA00005058"/>
    </source>
</evidence>
<evidence type="ECO:0000256" key="4">
    <source>
        <dbReference type="ARBA" id="ARBA00022676"/>
    </source>
</evidence>
<dbReference type="GO" id="GO:0009116">
    <property type="term" value="P:nucleoside metabolic process"/>
    <property type="evidence" value="ECO:0007669"/>
    <property type="project" value="InterPro"/>
</dbReference>
<keyword evidence="4 6" id="KW-0328">Glycosyltransferase</keyword>
<sequence>MTHNTGTSMLSLRTQIQEAGAAIEQHIPDRASIAVVLGSGLGSFTRHLQIMHRIPYASIPHFPVSTVEGHSGEQILGNISGKNVWVLSGRFHYYEGYSMQEVTFPVRVMKYLGVSHLLLSNAAGGLNPQFKVGDLMVITDHINLQPEHPLRGKNDDSLGPRFPDMSEPYCQELIAKAFHIAAQRNILLRKGVYVGVQGPSFETRAEYRFLHRIGGDAVGMSTVPETIVAVHMGMKVFAMSVITDIGIREENNMISHEEVLAAARASEPTMSSIFIELIKSI</sequence>
<dbReference type="CDD" id="cd09009">
    <property type="entry name" value="PNP-EcPNPII_like"/>
    <property type="match status" value="1"/>
</dbReference>
<dbReference type="PIRSF" id="PIRSF000477">
    <property type="entry name" value="PurNPase"/>
    <property type="match status" value="1"/>
</dbReference>
<keyword evidence="9" id="KW-1185">Reference proteome</keyword>
<dbReference type="NCBIfam" id="NF006054">
    <property type="entry name" value="PRK08202.1"/>
    <property type="match status" value="1"/>
</dbReference>
<keyword evidence="3" id="KW-0597">Phosphoprotein</keyword>
<dbReference type="InterPro" id="IPR011268">
    <property type="entry name" value="Purine_phosphorylase"/>
</dbReference>
<evidence type="ECO:0000313" key="8">
    <source>
        <dbReference type="EMBL" id="PJJ75787.1"/>
    </source>
</evidence>